<evidence type="ECO:0000313" key="2">
    <source>
        <dbReference type="EMBL" id="MRG90663.1"/>
    </source>
</evidence>
<dbReference type="Proteomes" id="UP000440224">
    <property type="component" value="Unassembled WGS sequence"/>
</dbReference>
<dbReference type="Gene3D" id="1.10.10.10">
    <property type="entry name" value="Winged helix-like DNA-binding domain superfamily/Winged helix DNA-binding domain"/>
    <property type="match status" value="1"/>
</dbReference>
<dbReference type="InterPro" id="IPR036388">
    <property type="entry name" value="WH-like_DNA-bd_sf"/>
</dbReference>
<evidence type="ECO:0000259" key="1">
    <source>
        <dbReference type="PROSITE" id="PS50995"/>
    </source>
</evidence>
<protein>
    <submittedName>
        <fullName evidence="2">MarR family transcriptional regulator</fullName>
    </submittedName>
</protein>
<dbReference type="SMART" id="SM00347">
    <property type="entry name" value="HTH_MARR"/>
    <property type="match status" value="1"/>
</dbReference>
<dbReference type="GO" id="GO:0006950">
    <property type="term" value="P:response to stress"/>
    <property type="evidence" value="ECO:0007669"/>
    <property type="project" value="TreeGrafter"/>
</dbReference>
<gene>
    <name evidence="2" type="ORF">GF068_01805</name>
</gene>
<organism evidence="2 3">
    <name type="scientific">Polyangium spumosum</name>
    <dbReference type="NCBI Taxonomy" id="889282"/>
    <lineage>
        <taxon>Bacteria</taxon>
        <taxon>Pseudomonadati</taxon>
        <taxon>Myxococcota</taxon>
        <taxon>Polyangia</taxon>
        <taxon>Polyangiales</taxon>
        <taxon>Polyangiaceae</taxon>
        <taxon>Polyangium</taxon>
    </lineage>
</organism>
<dbReference type="PRINTS" id="PR00598">
    <property type="entry name" value="HTHMARR"/>
</dbReference>
<name>A0A6N7PF25_9BACT</name>
<dbReference type="GO" id="GO:0003700">
    <property type="term" value="F:DNA-binding transcription factor activity"/>
    <property type="evidence" value="ECO:0007669"/>
    <property type="project" value="InterPro"/>
</dbReference>
<keyword evidence="3" id="KW-1185">Reference proteome</keyword>
<accession>A0A6N7PF25</accession>
<comment type="caution">
    <text evidence="2">The sequence shown here is derived from an EMBL/GenBank/DDBJ whole genome shotgun (WGS) entry which is preliminary data.</text>
</comment>
<dbReference type="InterPro" id="IPR036390">
    <property type="entry name" value="WH_DNA-bd_sf"/>
</dbReference>
<dbReference type="AlphaFoldDB" id="A0A6N7PF25"/>
<dbReference type="PANTHER" id="PTHR33164">
    <property type="entry name" value="TRANSCRIPTIONAL REGULATOR, MARR FAMILY"/>
    <property type="match status" value="1"/>
</dbReference>
<dbReference type="PROSITE" id="PS50995">
    <property type="entry name" value="HTH_MARR_2"/>
    <property type="match status" value="1"/>
</dbReference>
<proteinExistence type="predicted"/>
<feature type="domain" description="HTH marR-type" evidence="1">
    <location>
        <begin position="25"/>
        <end position="157"/>
    </location>
</feature>
<dbReference type="Pfam" id="PF01047">
    <property type="entry name" value="MarR"/>
    <property type="match status" value="1"/>
</dbReference>
<dbReference type="EMBL" id="WJIE01000001">
    <property type="protein sequence ID" value="MRG90663.1"/>
    <property type="molecule type" value="Genomic_DNA"/>
</dbReference>
<dbReference type="OrthoDB" id="5506299at2"/>
<sequence length="164" mass="17911">MGAAPSDKSEKKKQKADKAEKLGEVLDFMRLLWAVDHALQSMSKRMEASLGVTGPQRLVIRIVGRFPGISAGELASVLHIHPSTLTGILKRLEARNIIGRKPDPDDARRALFELTAKGRDVDGLKIGTVEAIVRRSLARMPPRKVASARDVLSSLAVSLLNEKE</sequence>
<dbReference type="PANTHER" id="PTHR33164:SF43">
    <property type="entry name" value="HTH-TYPE TRANSCRIPTIONAL REPRESSOR YETL"/>
    <property type="match status" value="1"/>
</dbReference>
<dbReference type="SUPFAM" id="SSF46785">
    <property type="entry name" value="Winged helix' DNA-binding domain"/>
    <property type="match status" value="1"/>
</dbReference>
<dbReference type="RefSeq" id="WP_153817551.1">
    <property type="nucleotide sequence ID" value="NZ_WJIE01000001.1"/>
</dbReference>
<evidence type="ECO:0000313" key="3">
    <source>
        <dbReference type="Proteomes" id="UP000440224"/>
    </source>
</evidence>
<reference evidence="2 3" key="1">
    <citation type="submission" date="2019-10" db="EMBL/GenBank/DDBJ databases">
        <title>A soil myxobacterium in the family Polyangiaceae.</title>
        <authorList>
            <person name="Li Y."/>
            <person name="Wang J."/>
        </authorList>
    </citation>
    <scope>NUCLEOTIDE SEQUENCE [LARGE SCALE GENOMIC DNA]</scope>
    <source>
        <strain evidence="2 3">DSM 14734</strain>
    </source>
</reference>
<dbReference type="InterPro" id="IPR000835">
    <property type="entry name" value="HTH_MarR-typ"/>
</dbReference>
<dbReference type="InterPro" id="IPR039422">
    <property type="entry name" value="MarR/SlyA-like"/>
</dbReference>